<dbReference type="SUPFAM" id="SSF50998">
    <property type="entry name" value="Quinoprotein alcohol dehydrogenase-like"/>
    <property type="match status" value="1"/>
</dbReference>
<dbReference type="Gene3D" id="2.130.10.10">
    <property type="entry name" value="YVTN repeat-like/Quinoprotein amine dehydrogenase"/>
    <property type="match status" value="1"/>
</dbReference>
<evidence type="ECO:0000313" key="2">
    <source>
        <dbReference type="Proteomes" id="UP000885826"/>
    </source>
</evidence>
<dbReference type="EMBL" id="DRIG01000050">
    <property type="protein sequence ID" value="HEC78425.1"/>
    <property type="molecule type" value="Genomic_DNA"/>
</dbReference>
<dbReference type="InterPro" id="IPR015943">
    <property type="entry name" value="WD40/YVTN_repeat-like_dom_sf"/>
</dbReference>
<organism evidence="1 2">
    <name type="scientific">candidate division WOR-3 bacterium</name>
    <dbReference type="NCBI Taxonomy" id="2052148"/>
    <lineage>
        <taxon>Bacteria</taxon>
        <taxon>Bacteria division WOR-3</taxon>
    </lineage>
</organism>
<dbReference type="AlphaFoldDB" id="A0A9C9EM01"/>
<protein>
    <recommendedName>
        <fullName evidence="3">WD40 repeat domain-containing protein</fullName>
    </recommendedName>
</protein>
<proteinExistence type="predicted"/>
<evidence type="ECO:0008006" key="3">
    <source>
        <dbReference type="Google" id="ProtNLM"/>
    </source>
</evidence>
<gene>
    <name evidence="1" type="ORF">ENI34_04690</name>
</gene>
<sequence length="427" mass="48424">MRGLILIAVIALMTVAGLYAQEKDITQEEQKISLELIWAKEIPEWVKDFVFLDEDGYNVFSVQCKDSEKALKNKRILMIQEGKLRVYEGDEMKMTNEISLRGGHITISKNGRNIATIDGLERDPSGKGGYTAKPATLRLYNWKGEELAQTQFSPPAGLEYILLYPLGDDQAVAVGLSGNEGLYHGLKIFVRRGKILREAFSNDETSWVVDYAENGDRVLVALENKYMVLFNGAGKEVCRYICPRAYRKGFLSPKGNYIAEITAGKYVMIFDRQGRLIAEHHVQGQGNYYAAFSPDEKCLCVTPGPWRVYFFETKTGKLLWEYVDTLSRFRSIAVAPVSNNTFLSSTLYHPTNYSLQEMADKVLVVINHIGEVMRKDIVSSVKTAEELEFYRWKSVAPPLRITPDGRFLLVRLPNRLLLYLVKNGGER</sequence>
<dbReference type="InterPro" id="IPR011047">
    <property type="entry name" value="Quinoprotein_ADH-like_sf"/>
</dbReference>
<name>A0A9C9EM01_UNCW3</name>
<reference evidence="1" key="1">
    <citation type="journal article" date="2020" name="mSystems">
        <title>Genome- and Community-Level Interaction Insights into Carbon Utilization and Element Cycling Functions of Hydrothermarchaeota in Hydrothermal Sediment.</title>
        <authorList>
            <person name="Zhou Z."/>
            <person name="Liu Y."/>
            <person name="Xu W."/>
            <person name="Pan J."/>
            <person name="Luo Z.H."/>
            <person name="Li M."/>
        </authorList>
    </citation>
    <scope>NUCLEOTIDE SEQUENCE</scope>
    <source>
        <strain evidence="1">HyVt-388</strain>
    </source>
</reference>
<accession>A0A9C9EM01</accession>
<dbReference type="Proteomes" id="UP000885826">
    <property type="component" value="Unassembled WGS sequence"/>
</dbReference>
<evidence type="ECO:0000313" key="1">
    <source>
        <dbReference type="EMBL" id="HEC78425.1"/>
    </source>
</evidence>
<comment type="caution">
    <text evidence="1">The sequence shown here is derived from an EMBL/GenBank/DDBJ whole genome shotgun (WGS) entry which is preliminary data.</text>
</comment>